<keyword evidence="7" id="KW-0406">Ion transport</keyword>
<evidence type="ECO:0000259" key="9">
    <source>
        <dbReference type="PROSITE" id="PS51202"/>
    </source>
</evidence>
<dbReference type="Pfam" id="PF02080">
    <property type="entry name" value="TrkA_C"/>
    <property type="match status" value="2"/>
</dbReference>
<dbReference type="InterPro" id="IPR036291">
    <property type="entry name" value="NAD(P)-bd_dom_sf"/>
</dbReference>
<evidence type="ECO:0000256" key="5">
    <source>
        <dbReference type="ARBA" id="ARBA00022958"/>
    </source>
</evidence>
<dbReference type="GO" id="GO:0005886">
    <property type="term" value="C:plasma membrane"/>
    <property type="evidence" value="ECO:0007669"/>
    <property type="project" value="InterPro"/>
</dbReference>
<dbReference type="InterPro" id="IPR003148">
    <property type="entry name" value="RCK_N"/>
</dbReference>
<comment type="caution">
    <text evidence="10">The sequence shown here is derived from an EMBL/GenBank/DDBJ whole genome shotgun (WGS) entry which is preliminary data.</text>
</comment>
<evidence type="ECO:0000256" key="4">
    <source>
        <dbReference type="ARBA" id="ARBA00022737"/>
    </source>
</evidence>
<dbReference type="PANTHER" id="PTHR43833">
    <property type="entry name" value="POTASSIUM CHANNEL PROTEIN 2-RELATED-RELATED"/>
    <property type="match status" value="1"/>
</dbReference>
<dbReference type="InterPro" id="IPR006037">
    <property type="entry name" value="RCK_C"/>
</dbReference>
<evidence type="ECO:0000256" key="1">
    <source>
        <dbReference type="ARBA" id="ARBA00017378"/>
    </source>
</evidence>
<dbReference type="AlphaFoldDB" id="A0A0D0IMF2"/>
<dbReference type="EMBL" id="JMQP01000001">
    <property type="protein sequence ID" value="KIS36717.1"/>
    <property type="molecule type" value="Genomic_DNA"/>
</dbReference>
<keyword evidence="3" id="KW-0633">Potassium transport</keyword>
<dbReference type="NCBIfam" id="NF007039">
    <property type="entry name" value="PRK09496.3-2"/>
    <property type="match status" value="1"/>
</dbReference>
<dbReference type="PRINTS" id="PR00335">
    <property type="entry name" value="KUPTAKETRKA"/>
</dbReference>
<dbReference type="FunFam" id="3.40.50.720:FF:000027">
    <property type="entry name" value="Trk system potassium transporter TrkA"/>
    <property type="match status" value="1"/>
</dbReference>
<dbReference type="InterPro" id="IPR006036">
    <property type="entry name" value="K_uptake_TrkA"/>
</dbReference>
<dbReference type="GO" id="GO:0015079">
    <property type="term" value="F:potassium ion transmembrane transporter activity"/>
    <property type="evidence" value="ECO:0007669"/>
    <property type="project" value="InterPro"/>
</dbReference>
<dbReference type="NCBIfam" id="NF007031">
    <property type="entry name" value="PRK09496.1-2"/>
    <property type="match status" value="1"/>
</dbReference>
<sequence>MKIIILGAGQVGTTLAENLVSEDNDITLVDNESPQLQTLQEKHDLRVVQGSPSSPKVLRDAGAADADLMVAVTASDEINMVACQMGYTLFNTPMRIARIRNSEYLREKDKLFNNENIPIDHLISPENLVTDEITRLIAYPGALQVAHFANNRISIVVVKAYYGGALVGYALSAFREHMPHIDCRIMSILRNGKPIRPQGSTIVEAGDEITFICATEHIKAIMGELQRLEKPYKRVMIVGGGNVAFGVAKRLENSCTVKLIERDSNRAQALAEKLPKTLVFNGDASDQNLLFEEHIESVDVFLSLSSDDEANIMSALLAKRLGAKKAMVLIQRIAYINLIQGGTIDIAVSPQQVTISALLGHVRKGDVKNVATLRHGIAEAIEIVAHGNVNTSNIVGRKIGELRLPMGIIIGALLRGNDVIIARRQVIIEEGDHIVIYLSDKKNVPEIEKLFQPSAFFI</sequence>
<evidence type="ECO:0000256" key="3">
    <source>
        <dbReference type="ARBA" id="ARBA00022538"/>
    </source>
</evidence>
<keyword evidence="2" id="KW-0813">Transport</keyword>
<keyword evidence="6" id="KW-0520">NAD</keyword>
<feature type="domain" description="RCK C-terminal" evidence="9">
    <location>
        <begin position="368"/>
        <end position="453"/>
    </location>
</feature>
<feature type="domain" description="RCK N-terminal" evidence="8">
    <location>
        <begin position="232"/>
        <end position="348"/>
    </location>
</feature>
<evidence type="ECO:0000259" key="8">
    <source>
        <dbReference type="PROSITE" id="PS51201"/>
    </source>
</evidence>
<dbReference type="PANTHER" id="PTHR43833:SF5">
    <property type="entry name" value="TRK SYSTEM POTASSIUM UPTAKE PROTEIN TRKA"/>
    <property type="match status" value="1"/>
</dbReference>
<gene>
    <name evidence="10" type="primary">trkA</name>
    <name evidence="10" type="ORF">NTHI1209_00139</name>
</gene>
<feature type="domain" description="RCK N-terminal" evidence="8">
    <location>
        <begin position="1"/>
        <end position="123"/>
    </location>
</feature>
<dbReference type="NCBIfam" id="NF007032">
    <property type="entry name" value="PRK09496.1-4"/>
    <property type="match status" value="1"/>
</dbReference>
<dbReference type="InterPro" id="IPR050721">
    <property type="entry name" value="Trk_Ktr_HKT_K-transport"/>
</dbReference>
<evidence type="ECO:0000256" key="7">
    <source>
        <dbReference type="ARBA" id="ARBA00023065"/>
    </source>
</evidence>
<dbReference type="PATRIC" id="fig|727.561.peg.1786"/>
<dbReference type="Gene3D" id="3.40.50.720">
    <property type="entry name" value="NAD(P)-binding Rossmann-like Domain"/>
    <property type="match status" value="2"/>
</dbReference>
<dbReference type="PROSITE" id="PS51201">
    <property type="entry name" value="RCK_N"/>
    <property type="match status" value="2"/>
</dbReference>
<evidence type="ECO:0000256" key="6">
    <source>
        <dbReference type="ARBA" id="ARBA00023027"/>
    </source>
</evidence>
<dbReference type="RefSeq" id="WP_042600616.1">
    <property type="nucleotide sequence ID" value="NZ_CP031236.1"/>
</dbReference>
<dbReference type="InterPro" id="IPR036721">
    <property type="entry name" value="RCK_C_sf"/>
</dbReference>
<protein>
    <recommendedName>
        <fullName evidence="1">Trk system potassium uptake protein TrkA</fullName>
    </recommendedName>
</protein>
<keyword evidence="4" id="KW-0677">Repeat</keyword>
<evidence type="ECO:0000313" key="10">
    <source>
        <dbReference type="EMBL" id="KIS36717.1"/>
    </source>
</evidence>
<reference evidence="10 11" key="1">
    <citation type="submission" date="2014-05" db="EMBL/GenBank/DDBJ databases">
        <title>Methylome analysis of the phasevarions of Haemophilus influenzae.</title>
        <authorList>
            <person name="Atack J.M."/>
            <person name="Fox K.L."/>
            <person name="Power P.M."/>
            <person name="Clark T."/>
            <person name="Jurcisek J."/>
            <person name="Korlach J."/>
            <person name="Bakaletz L.O."/>
            <person name="Jennings M.P."/>
        </authorList>
    </citation>
    <scope>NUCLEOTIDE SEQUENCE [LARGE SCALE GENOMIC DNA]</scope>
    <source>
        <strain evidence="10 11">1209</strain>
    </source>
</reference>
<evidence type="ECO:0000313" key="11">
    <source>
        <dbReference type="Proteomes" id="UP000050700"/>
    </source>
</evidence>
<dbReference type="Proteomes" id="UP000050700">
    <property type="component" value="Unassembled WGS sequence"/>
</dbReference>
<accession>A0A0D0IMF2</accession>
<dbReference type="PROSITE" id="PS51202">
    <property type="entry name" value="RCK_C"/>
    <property type="match status" value="2"/>
</dbReference>
<organism evidence="10 11">
    <name type="scientific">Haemophilus influenzae</name>
    <dbReference type="NCBI Taxonomy" id="727"/>
    <lineage>
        <taxon>Bacteria</taxon>
        <taxon>Pseudomonadati</taxon>
        <taxon>Pseudomonadota</taxon>
        <taxon>Gammaproteobacteria</taxon>
        <taxon>Pasteurellales</taxon>
        <taxon>Pasteurellaceae</taxon>
        <taxon>Haemophilus</taxon>
    </lineage>
</organism>
<dbReference type="Gene3D" id="3.30.70.1450">
    <property type="entry name" value="Regulator of K+ conductance, C-terminal domain"/>
    <property type="match status" value="2"/>
</dbReference>
<evidence type="ECO:0000256" key="2">
    <source>
        <dbReference type="ARBA" id="ARBA00022448"/>
    </source>
</evidence>
<dbReference type="Pfam" id="PF02254">
    <property type="entry name" value="TrkA_N"/>
    <property type="match status" value="2"/>
</dbReference>
<name>A0A0D0IMF2_HAEIF</name>
<dbReference type="SUPFAM" id="SSF51735">
    <property type="entry name" value="NAD(P)-binding Rossmann-fold domains"/>
    <property type="match status" value="2"/>
</dbReference>
<keyword evidence="5" id="KW-0630">Potassium</keyword>
<dbReference type="FunFam" id="3.40.50.720:FF:000042">
    <property type="entry name" value="Trk system potassium transporter TrkA"/>
    <property type="match status" value="1"/>
</dbReference>
<dbReference type="FunFam" id="3.30.70.1450:FF:000001">
    <property type="entry name" value="Trk system potassium transporter TrkA"/>
    <property type="match status" value="1"/>
</dbReference>
<dbReference type="SUPFAM" id="SSF116726">
    <property type="entry name" value="TrkA C-terminal domain-like"/>
    <property type="match status" value="2"/>
</dbReference>
<dbReference type="NCBIfam" id="NF007030">
    <property type="entry name" value="PRK09496.1-1"/>
    <property type="match status" value="1"/>
</dbReference>
<proteinExistence type="predicted"/>
<feature type="domain" description="RCK C-terminal" evidence="9">
    <location>
        <begin position="143"/>
        <end position="227"/>
    </location>
</feature>